<gene>
    <name evidence="2" type="ORF">NW209_03750</name>
</gene>
<protein>
    <submittedName>
        <fullName evidence="2">Lysine exporter LysO family protein</fullName>
    </submittedName>
</protein>
<dbReference type="InterPro" id="IPR005642">
    <property type="entry name" value="LysO"/>
</dbReference>
<feature type="transmembrane region" description="Helical" evidence="1">
    <location>
        <begin position="32"/>
        <end position="54"/>
    </location>
</feature>
<feature type="transmembrane region" description="Helical" evidence="1">
    <location>
        <begin position="7"/>
        <end position="26"/>
    </location>
</feature>
<comment type="caution">
    <text evidence="2">The sequence shown here is derived from an EMBL/GenBank/DDBJ whole genome shotgun (WGS) entry which is preliminary data.</text>
</comment>
<organism evidence="2 3">
    <name type="scientific">Phocaeicola barnesiae</name>
    <dbReference type="NCBI Taxonomy" id="376804"/>
    <lineage>
        <taxon>Bacteria</taxon>
        <taxon>Pseudomonadati</taxon>
        <taxon>Bacteroidota</taxon>
        <taxon>Bacteroidia</taxon>
        <taxon>Bacteroidales</taxon>
        <taxon>Bacteroidaceae</taxon>
        <taxon>Phocaeicola</taxon>
    </lineage>
</organism>
<accession>A0AAW5N378</accession>
<dbReference type="Pfam" id="PF03956">
    <property type="entry name" value="Lys_export"/>
    <property type="match status" value="1"/>
</dbReference>
<name>A0AAW5N378_9BACT</name>
<feature type="transmembrane region" description="Helical" evidence="1">
    <location>
        <begin position="182"/>
        <end position="204"/>
    </location>
</feature>
<dbReference type="EMBL" id="JANRHJ010000003">
    <property type="protein sequence ID" value="MCR8873145.1"/>
    <property type="molecule type" value="Genomic_DNA"/>
</dbReference>
<keyword evidence="3" id="KW-1185">Reference proteome</keyword>
<proteinExistence type="predicted"/>
<dbReference type="RefSeq" id="WP_235301068.1">
    <property type="nucleotide sequence ID" value="NZ_CALULB010000001.1"/>
</dbReference>
<keyword evidence="1" id="KW-1133">Transmembrane helix</keyword>
<dbReference type="GO" id="GO:0005886">
    <property type="term" value="C:plasma membrane"/>
    <property type="evidence" value="ECO:0007669"/>
    <property type="project" value="TreeGrafter"/>
</dbReference>
<dbReference type="PANTHER" id="PTHR35804:SF1">
    <property type="entry name" value="LYSINE EXPORTER LYSO"/>
    <property type="match status" value="1"/>
</dbReference>
<sequence length="206" mass="22190">MKNNLMIVGCLLTGILCGMYLDIPFLPYCKDISSYLLAFLVFQAGLNLGANSDFNYMKANFQWSSFLFPVFTIGGTLLFSALASILLAMNLWDGMAVGCGFGYYSLSSIMIIQLKENVIGMDLASQLGAIALLTNVFRELFALIGAPLYAHCFGKLAPISAAGVTSIDVCLPAISKYSGQEFIPIAVIQGIVLEIATPMLITFFCG</sequence>
<feature type="transmembrane region" description="Helical" evidence="1">
    <location>
        <begin position="95"/>
        <end position="114"/>
    </location>
</feature>
<dbReference type="PANTHER" id="PTHR35804">
    <property type="entry name" value="LYSINE EXPORTER LYSO"/>
    <property type="match status" value="1"/>
</dbReference>
<evidence type="ECO:0000313" key="3">
    <source>
        <dbReference type="Proteomes" id="UP001204579"/>
    </source>
</evidence>
<keyword evidence="1" id="KW-0472">Membrane</keyword>
<dbReference type="Proteomes" id="UP001204579">
    <property type="component" value="Unassembled WGS sequence"/>
</dbReference>
<keyword evidence="1" id="KW-0812">Transmembrane</keyword>
<evidence type="ECO:0000313" key="2">
    <source>
        <dbReference type="EMBL" id="MCR8873145.1"/>
    </source>
</evidence>
<dbReference type="GO" id="GO:0015661">
    <property type="term" value="F:L-lysine efflux transmembrane transporter activity"/>
    <property type="evidence" value="ECO:0007669"/>
    <property type="project" value="InterPro"/>
</dbReference>
<feature type="transmembrane region" description="Helical" evidence="1">
    <location>
        <begin position="66"/>
        <end position="89"/>
    </location>
</feature>
<feature type="transmembrane region" description="Helical" evidence="1">
    <location>
        <begin position="126"/>
        <end position="150"/>
    </location>
</feature>
<dbReference type="AlphaFoldDB" id="A0AAW5N378"/>
<reference evidence="2 3" key="1">
    <citation type="submission" date="2022-08" db="EMBL/GenBank/DDBJ databases">
        <authorList>
            <person name="Zeman M."/>
            <person name="Kubasova T."/>
        </authorList>
    </citation>
    <scope>NUCLEOTIDE SEQUENCE [LARGE SCALE GENOMIC DNA]</scope>
    <source>
        <strain evidence="2 3">ET62</strain>
    </source>
</reference>
<evidence type="ECO:0000256" key="1">
    <source>
        <dbReference type="SAM" id="Phobius"/>
    </source>
</evidence>